<dbReference type="Proteomes" id="UP000221394">
    <property type="component" value="Unassembled WGS sequence"/>
</dbReference>
<dbReference type="InterPro" id="IPR002645">
    <property type="entry name" value="STAS_dom"/>
</dbReference>
<sequence length="551" mass="55749">MTDYLRSMRDLLPSRDDLDLRPATFRADLLAGITVGVVALPLALAFGVSSGVGPAAGLVTAVVAGIVAAVFGGSRVQVSGPTGAMAVVLAPLVAAHGAASVPIVAVLAGAIVLVAGGARLGRAVAFIPWPVVEGFTLGIAAIIFLQQVPAAVDVDAPVGGNPLVTAVRAVSDAGSAVAWSLGGVAVVAAIMLLLPRVAPGLPASLVAVVVVTVAAELLDAPLARIGALPDGLPAPSAPDLSLGLLRDLAGPALAVAALAAIESLLSARVASAMPSDLPDDARRYDPDRELVGQGLASLASGLFGGMPATGAIARTAVNVRAGARTRTAAVVHGLVILGVIYLATGPVARIPLSALAGVLMVTAVRMVNVPASRAVLTTTRGSALVLVVTAAVTIAVDLIDAVQVGLVVAAFLTLRSVAKASSVDREPLPGPAQPGDEHIALFRFDGALFFGAAERIAEKVRSDHDAHVVVLRLSQLRMIDATGANALAELVADLERSGVTVLVKGIQPRHLQMLTRVGVLDNLRHEEHLFESLDLAVAHARSHVAREGSAR</sequence>
<name>A0A2A9ECI3_9MICO</name>
<dbReference type="Gene3D" id="3.30.750.24">
    <property type="entry name" value="STAS domain"/>
    <property type="match status" value="1"/>
</dbReference>
<comment type="subcellular location">
    <subcellularLocation>
        <location evidence="1">Membrane</location>
        <topology evidence="1">Multi-pass membrane protein</topology>
    </subcellularLocation>
</comment>
<keyword evidence="2 5" id="KW-0812">Transmembrane</keyword>
<dbReference type="PROSITE" id="PS50801">
    <property type="entry name" value="STAS"/>
    <property type="match status" value="1"/>
</dbReference>
<dbReference type="OrthoDB" id="9771198at2"/>
<feature type="transmembrane region" description="Helical" evidence="5">
    <location>
        <begin position="383"/>
        <end position="412"/>
    </location>
</feature>
<feature type="transmembrane region" description="Helical" evidence="5">
    <location>
        <begin position="126"/>
        <end position="145"/>
    </location>
</feature>
<accession>A0A2A9ECI3</accession>
<feature type="transmembrane region" description="Helical" evidence="5">
    <location>
        <begin position="176"/>
        <end position="194"/>
    </location>
</feature>
<evidence type="ECO:0000256" key="4">
    <source>
        <dbReference type="ARBA" id="ARBA00023136"/>
    </source>
</evidence>
<feature type="transmembrane region" description="Helical" evidence="5">
    <location>
        <begin position="55"/>
        <end position="74"/>
    </location>
</feature>
<dbReference type="AlphaFoldDB" id="A0A2A9ECI3"/>
<dbReference type="SUPFAM" id="SSF52091">
    <property type="entry name" value="SpoIIaa-like"/>
    <property type="match status" value="1"/>
</dbReference>
<evidence type="ECO:0000256" key="1">
    <source>
        <dbReference type="ARBA" id="ARBA00004141"/>
    </source>
</evidence>
<dbReference type="RefSeq" id="WP_098457773.1">
    <property type="nucleotide sequence ID" value="NZ_PDJH01000001.1"/>
</dbReference>
<gene>
    <name evidence="7" type="ORF">ATL41_1344</name>
</gene>
<evidence type="ECO:0000256" key="3">
    <source>
        <dbReference type="ARBA" id="ARBA00022989"/>
    </source>
</evidence>
<keyword evidence="4 5" id="KW-0472">Membrane</keyword>
<feature type="transmembrane region" description="Helical" evidence="5">
    <location>
        <begin position="350"/>
        <end position="371"/>
    </location>
</feature>
<keyword evidence="3 5" id="KW-1133">Transmembrane helix</keyword>
<feature type="transmembrane region" description="Helical" evidence="5">
    <location>
        <begin position="200"/>
        <end position="218"/>
    </location>
</feature>
<evidence type="ECO:0000313" key="8">
    <source>
        <dbReference type="Proteomes" id="UP000221394"/>
    </source>
</evidence>
<organism evidence="7 8">
    <name type="scientific">Flavimobilis soli</name>
    <dbReference type="NCBI Taxonomy" id="442709"/>
    <lineage>
        <taxon>Bacteria</taxon>
        <taxon>Bacillati</taxon>
        <taxon>Actinomycetota</taxon>
        <taxon>Actinomycetes</taxon>
        <taxon>Micrococcales</taxon>
        <taxon>Jonesiaceae</taxon>
        <taxon>Flavimobilis</taxon>
    </lineage>
</organism>
<feature type="transmembrane region" description="Helical" evidence="5">
    <location>
        <begin position="248"/>
        <end position="270"/>
    </location>
</feature>
<dbReference type="Pfam" id="PF00916">
    <property type="entry name" value="Sulfate_transp"/>
    <property type="match status" value="1"/>
</dbReference>
<feature type="transmembrane region" description="Helical" evidence="5">
    <location>
        <begin position="29"/>
        <end position="49"/>
    </location>
</feature>
<dbReference type="GO" id="GO:0055085">
    <property type="term" value="P:transmembrane transport"/>
    <property type="evidence" value="ECO:0007669"/>
    <property type="project" value="InterPro"/>
</dbReference>
<proteinExistence type="predicted"/>
<feature type="transmembrane region" description="Helical" evidence="5">
    <location>
        <begin position="86"/>
        <end position="114"/>
    </location>
</feature>
<feature type="transmembrane region" description="Helical" evidence="5">
    <location>
        <begin position="325"/>
        <end position="344"/>
    </location>
</feature>
<evidence type="ECO:0000256" key="2">
    <source>
        <dbReference type="ARBA" id="ARBA00022692"/>
    </source>
</evidence>
<protein>
    <submittedName>
        <fullName evidence="7">SulP family sulfate permease</fullName>
    </submittedName>
</protein>
<dbReference type="PANTHER" id="PTHR11814">
    <property type="entry name" value="SULFATE TRANSPORTER"/>
    <property type="match status" value="1"/>
</dbReference>
<reference evidence="7 8" key="1">
    <citation type="submission" date="2017-10" db="EMBL/GenBank/DDBJ databases">
        <title>Sequencing the genomes of 1000 actinobacteria strains.</title>
        <authorList>
            <person name="Klenk H.-P."/>
        </authorList>
    </citation>
    <scope>NUCLEOTIDE SEQUENCE [LARGE SCALE GENOMIC DNA]</scope>
    <source>
        <strain evidence="7 8">DSM 21574</strain>
    </source>
</reference>
<evidence type="ECO:0000259" key="6">
    <source>
        <dbReference type="PROSITE" id="PS50801"/>
    </source>
</evidence>
<dbReference type="InterPro" id="IPR001902">
    <property type="entry name" value="SLC26A/SulP_fam"/>
</dbReference>
<evidence type="ECO:0000256" key="5">
    <source>
        <dbReference type="SAM" id="Phobius"/>
    </source>
</evidence>
<feature type="domain" description="STAS" evidence="6">
    <location>
        <begin position="437"/>
        <end position="540"/>
    </location>
</feature>
<comment type="caution">
    <text evidence="7">The sequence shown here is derived from an EMBL/GenBank/DDBJ whole genome shotgun (WGS) entry which is preliminary data.</text>
</comment>
<dbReference type="InterPro" id="IPR036513">
    <property type="entry name" value="STAS_dom_sf"/>
</dbReference>
<dbReference type="InterPro" id="IPR011547">
    <property type="entry name" value="SLC26A/SulP_dom"/>
</dbReference>
<keyword evidence="8" id="KW-1185">Reference proteome</keyword>
<dbReference type="GO" id="GO:0016020">
    <property type="term" value="C:membrane"/>
    <property type="evidence" value="ECO:0007669"/>
    <property type="project" value="UniProtKB-SubCell"/>
</dbReference>
<dbReference type="CDD" id="cd07042">
    <property type="entry name" value="STAS_SulP_like_sulfate_transporter"/>
    <property type="match status" value="1"/>
</dbReference>
<dbReference type="EMBL" id="PDJH01000001">
    <property type="protein sequence ID" value="PFG36614.1"/>
    <property type="molecule type" value="Genomic_DNA"/>
</dbReference>
<dbReference type="Pfam" id="PF01740">
    <property type="entry name" value="STAS"/>
    <property type="match status" value="1"/>
</dbReference>
<evidence type="ECO:0000313" key="7">
    <source>
        <dbReference type="EMBL" id="PFG36614.1"/>
    </source>
</evidence>